<organism evidence="1">
    <name type="scientific">Trypanosoma vivax (strain Y486)</name>
    <dbReference type="NCBI Taxonomy" id="1055687"/>
    <lineage>
        <taxon>Eukaryota</taxon>
        <taxon>Discoba</taxon>
        <taxon>Euglenozoa</taxon>
        <taxon>Kinetoplastea</taxon>
        <taxon>Metakinetoplastina</taxon>
        <taxon>Trypanosomatida</taxon>
        <taxon>Trypanosomatidae</taxon>
        <taxon>Trypanosoma</taxon>
        <taxon>Duttonella</taxon>
    </lineage>
</organism>
<name>G0U1K2_TRYVY</name>
<sequence>MGKPETKIHRPMPLERWYIAPANSQTVAHPGCALSGKSLRHLPRPAPTTSHFISSFSSGHPVCPCSPHSFNQNVVRRVVGKYHEASVGGATLDAQVSSG</sequence>
<gene>
    <name evidence="1" type="ORF">TVY486_0805660</name>
</gene>
<reference evidence="1" key="1">
    <citation type="journal article" date="2012" name="Proc. Natl. Acad. Sci. U.S.A.">
        <title>Antigenic diversity is generated by distinct evolutionary mechanisms in African trypanosome species.</title>
        <authorList>
            <person name="Jackson A.P."/>
            <person name="Berry A."/>
            <person name="Aslett M."/>
            <person name="Allison H.C."/>
            <person name="Burton P."/>
            <person name="Vavrova-Anderson J."/>
            <person name="Brown R."/>
            <person name="Browne H."/>
            <person name="Corton N."/>
            <person name="Hauser H."/>
            <person name="Gamble J."/>
            <person name="Gilderthorp R."/>
            <person name="Marcello L."/>
            <person name="McQuillan J."/>
            <person name="Otto T.D."/>
            <person name="Quail M.A."/>
            <person name="Sanders M.J."/>
            <person name="van Tonder A."/>
            <person name="Ginger M.L."/>
            <person name="Field M.C."/>
            <person name="Barry J.D."/>
            <person name="Hertz-Fowler C."/>
            <person name="Berriman M."/>
        </authorList>
    </citation>
    <scope>NUCLEOTIDE SEQUENCE</scope>
    <source>
        <strain evidence="1">Y486</strain>
    </source>
</reference>
<protein>
    <submittedName>
        <fullName evidence="1">Uncharacterized protein</fullName>
    </submittedName>
</protein>
<dbReference type="EMBL" id="HE573024">
    <property type="protein sequence ID" value="CCC49959.1"/>
    <property type="molecule type" value="Genomic_DNA"/>
</dbReference>
<accession>G0U1K2</accession>
<dbReference type="AlphaFoldDB" id="G0U1K2"/>
<evidence type="ECO:0000313" key="1">
    <source>
        <dbReference type="EMBL" id="CCC49959.1"/>
    </source>
</evidence>
<proteinExistence type="predicted"/>